<organism evidence="3">
    <name type="scientific">marine metagenome</name>
    <dbReference type="NCBI Taxonomy" id="408172"/>
    <lineage>
        <taxon>unclassified sequences</taxon>
        <taxon>metagenomes</taxon>
        <taxon>ecological metagenomes</taxon>
    </lineage>
</organism>
<evidence type="ECO:0000259" key="2">
    <source>
        <dbReference type="Pfam" id="PF10135"/>
    </source>
</evidence>
<accession>A0A383CMV7</accession>
<evidence type="ECO:0000256" key="1">
    <source>
        <dbReference type="SAM" id="MobiDB-lite"/>
    </source>
</evidence>
<feature type="domain" description="Flagellar protein FlgJ N-terminal" evidence="2">
    <location>
        <begin position="70"/>
        <end position="108"/>
    </location>
</feature>
<feature type="region of interest" description="Disordered" evidence="1">
    <location>
        <begin position="17"/>
        <end position="53"/>
    </location>
</feature>
<dbReference type="AlphaFoldDB" id="A0A383CMV7"/>
<evidence type="ECO:0000313" key="3">
    <source>
        <dbReference type="EMBL" id="SVE32978.1"/>
    </source>
</evidence>
<name>A0A383CMV7_9ZZZZ</name>
<proteinExistence type="predicted"/>
<reference evidence="3" key="1">
    <citation type="submission" date="2018-05" db="EMBL/GenBank/DDBJ databases">
        <authorList>
            <person name="Lanie J.A."/>
            <person name="Ng W.-L."/>
            <person name="Kazmierczak K.M."/>
            <person name="Andrzejewski T.M."/>
            <person name="Davidsen T.M."/>
            <person name="Wayne K.J."/>
            <person name="Tettelin H."/>
            <person name="Glass J.I."/>
            <person name="Rusch D."/>
            <person name="Podicherti R."/>
            <person name="Tsui H.-C.T."/>
            <person name="Winkler M.E."/>
        </authorList>
    </citation>
    <scope>NUCLEOTIDE SEQUENCE</scope>
</reference>
<feature type="compositionally biased region" description="Polar residues" evidence="1">
    <location>
        <begin position="17"/>
        <end position="31"/>
    </location>
</feature>
<protein>
    <recommendedName>
        <fullName evidence="2">Flagellar protein FlgJ N-terminal domain-containing protein</fullName>
    </recommendedName>
</protein>
<sequence>MSDSMLSGLGSMAQQSVFQQHMESAAQNRSMTELDALRAGNRGQSADEQRQALREASRQFEAVFLNQMLKAMRETVGDGGLIEKSQGEEVFQGMLDEEWSKALAGRHGSL</sequence>
<dbReference type="InterPro" id="IPR019301">
    <property type="entry name" value="Flagellar_prot_FlgJ_N"/>
</dbReference>
<feature type="non-terminal residue" evidence="3">
    <location>
        <position position="110"/>
    </location>
</feature>
<dbReference type="Pfam" id="PF10135">
    <property type="entry name" value="Rod-binding"/>
    <property type="match status" value="1"/>
</dbReference>
<gene>
    <name evidence="3" type="ORF">METZ01_LOCUS485832</name>
</gene>
<dbReference type="EMBL" id="UINC01209802">
    <property type="protein sequence ID" value="SVE32978.1"/>
    <property type="molecule type" value="Genomic_DNA"/>
</dbReference>